<evidence type="ECO:0000259" key="12">
    <source>
        <dbReference type="Pfam" id="PF13609"/>
    </source>
</evidence>
<sequence>MKIKAVATLVAGILASPAYAQVELPKPEFYGVVQGQLSWEEGYDFQTQLQEALVGLQGIIPAEHFRMRYKLAAEYSETNPNPKEQGEIIVSEANLLFMSKQLGGLYVGQGTTGSWQDLYSKVDIFNSTNMKRAGGNDSLFRQGYYGTNILAYATPRFHNFSFKVAAMSPNETNGADVDVLGLRALYNTKNFSLVLNRAEMDEKQISTGYTRWALASSYQMGSAYLAGLVEYNEKDPQGDSWVYAVSGKYTADKMSYRLGAQTKQWEDDAKNVSKEDETLLLANVSYQFHPNASLYAEVAEYLEDSQNDKINLGLVAHF</sequence>
<feature type="chain" id="PRO_5046115201" evidence="11">
    <location>
        <begin position="21"/>
        <end position="318"/>
    </location>
</feature>
<evidence type="ECO:0000256" key="5">
    <source>
        <dbReference type="ARBA" id="ARBA00022692"/>
    </source>
</evidence>
<gene>
    <name evidence="13" type="ORF">LRP49_07670</name>
</gene>
<dbReference type="SUPFAM" id="SSF56935">
    <property type="entry name" value="Porins"/>
    <property type="match status" value="1"/>
</dbReference>
<keyword evidence="7" id="KW-0406">Ion transport</keyword>
<dbReference type="InterPro" id="IPR033900">
    <property type="entry name" value="Gram_neg_porin_domain"/>
</dbReference>
<dbReference type="PANTHER" id="PTHR34501:SF9">
    <property type="entry name" value="MAJOR OUTER MEMBRANE PROTEIN P.IA"/>
    <property type="match status" value="1"/>
</dbReference>
<accession>A0ABT5QKS2</accession>
<reference evidence="13" key="1">
    <citation type="submission" date="2021-12" db="EMBL/GenBank/DDBJ databases">
        <title>Enterovibrio ZSDZ35 sp. nov. and Enterovibrio ZSDZ42 sp. nov., isolated from coastal seawater in Qingdao.</title>
        <authorList>
            <person name="Zhang P."/>
        </authorList>
    </citation>
    <scope>NUCLEOTIDE SEQUENCE</scope>
    <source>
        <strain evidence="13">ZSDZ35</strain>
    </source>
</reference>
<evidence type="ECO:0000256" key="1">
    <source>
        <dbReference type="ARBA" id="ARBA00004571"/>
    </source>
</evidence>
<dbReference type="PANTHER" id="PTHR34501">
    <property type="entry name" value="PROTEIN YDDL-RELATED"/>
    <property type="match status" value="1"/>
</dbReference>
<dbReference type="InterPro" id="IPR050298">
    <property type="entry name" value="Gram-neg_bact_OMP"/>
</dbReference>
<keyword evidence="3" id="KW-0813">Transport</keyword>
<dbReference type="Gene3D" id="2.40.160.10">
    <property type="entry name" value="Porin"/>
    <property type="match status" value="1"/>
</dbReference>
<keyword evidence="10" id="KW-0998">Cell outer membrane</keyword>
<dbReference type="Pfam" id="PF13609">
    <property type="entry name" value="Porin_4"/>
    <property type="match status" value="1"/>
</dbReference>
<feature type="signal peptide" evidence="11">
    <location>
        <begin position="1"/>
        <end position="20"/>
    </location>
</feature>
<organism evidence="13 14">
    <name type="scientific">Enterovibrio qingdaonensis</name>
    <dbReference type="NCBI Taxonomy" id="2899818"/>
    <lineage>
        <taxon>Bacteria</taxon>
        <taxon>Pseudomonadati</taxon>
        <taxon>Pseudomonadota</taxon>
        <taxon>Gammaproteobacteria</taxon>
        <taxon>Vibrionales</taxon>
        <taxon>Vibrionaceae</taxon>
        <taxon>Enterovibrio</taxon>
    </lineage>
</organism>
<evidence type="ECO:0000256" key="4">
    <source>
        <dbReference type="ARBA" id="ARBA00022452"/>
    </source>
</evidence>
<evidence type="ECO:0000256" key="2">
    <source>
        <dbReference type="ARBA" id="ARBA00011233"/>
    </source>
</evidence>
<keyword evidence="6 11" id="KW-0732">Signal</keyword>
<evidence type="ECO:0000256" key="7">
    <source>
        <dbReference type="ARBA" id="ARBA00023065"/>
    </source>
</evidence>
<evidence type="ECO:0000256" key="11">
    <source>
        <dbReference type="SAM" id="SignalP"/>
    </source>
</evidence>
<evidence type="ECO:0000256" key="10">
    <source>
        <dbReference type="ARBA" id="ARBA00023237"/>
    </source>
</evidence>
<keyword evidence="14" id="KW-1185">Reference proteome</keyword>
<keyword evidence="8" id="KW-0626">Porin</keyword>
<protein>
    <submittedName>
        <fullName evidence="13">Porin</fullName>
    </submittedName>
</protein>
<dbReference type="EMBL" id="JAJUBB010000004">
    <property type="protein sequence ID" value="MDD1781080.1"/>
    <property type="molecule type" value="Genomic_DNA"/>
</dbReference>
<evidence type="ECO:0000256" key="9">
    <source>
        <dbReference type="ARBA" id="ARBA00023136"/>
    </source>
</evidence>
<dbReference type="Proteomes" id="UP001149821">
    <property type="component" value="Unassembled WGS sequence"/>
</dbReference>
<evidence type="ECO:0000256" key="3">
    <source>
        <dbReference type="ARBA" id="ARBA00022448"/>
    </source>
</evidence>
<evidence type="ECO:0000313" key="14">
    <source>
        <dbReference type="Proteomes" id="UP001149821"/>
    </source>
</evidence>
<comment type="caution">
    <text evidence="13">The sequence shown here is derived from an EMBL/GenBank/DDBJ whole genome shotgun (WGS) entry which is preliminary data.</text>
</comment>
<dbReference type="InterPro" id="IPR023614">
    <property type="entry name" value="Porin_dom_sf"/>
</dbReference>
<name>A0ABT5QKS2_9GAMM</name>
<comment type="subunit">
    <text evidence="2">Homotrimer.</text>
</comment>
<keyword evidence="5" id="KW-0812">Transmembrane</keyword>
<proteinExistence type="predicted"/>
<keyword evidence="4" id="KW-1134">Transmembrane beta strand</keyword>
<keyword evidence="9" id="KW-0472">Membrane</keyword>
<evidence type="ECO:0000256" key="6">
    <source>
        <dbReference type="ARBA" id="ARBA00022729"/>
    </source>
</evidence>
<evidence type="ECO:0000313" key="13">
    <source>
        <dbReference type="EMBL" id="MDD1781080.1"/>
    </source>
</evidence>
<evidence type="ECO:0000256" key="8">
    <source>
        <dbReference type="ARBA" id="ARBA00023114"/>
    </source>
</evidence>
<feature type="domain" description="Porin" evidence="12">
    <location>
        <begin position="7"/>
        <end position="303"/>
    </location>
</feature>
<comment type="subcellular location">
    <subcellularLocation>
        <location evidence="1">Cell outer membrane</location>
        <topology evidence="1">Multi-pass membrane protein</topology>
    </subcellularLocation>
</comment>
<dbReference type="RefSeq" id="WP_274141375.1">
    <property type="nucleotide sequence ID" value="NZ_JAJUBB010000004.1"/>
</dbReference>